<dbReference type="EMBL" id="JACIJS010000005">
    <property type="protein sequence ID" value="MBB5515986.1"/>
    <property type="molecule type" value="Genomic_DNA"/>
</dbReference>
<keyword evidence="4" id="KW-1185">Reference proteome</keyword>
<dbReference type="Proteomes" id="UP000553766">
    <property type="component" value="Unassembled WGS sequence"/>
</dbReference>
<feature type="chain" id="PRO_5033025222" description="DUF2937 family protein" evidence="2">
    <location>
        <begin position="20"/>
        <end position="159"/>
    </location>
</feature>
<feature type="transmembrane region" description="Helical" evidence="1">
    <location>
        <begin position="132"/>
        <end position="153"/>
    </location>
</feature>
<feature type="signal peptide" evidence="2">
    <location>
        <begin position="1"/>
        <end position="19"/>
    </location>
</feature>
<evidence type="ECO:0008006" key="5">
    <source>
        <dbReference type="Google" id="ProtNLM"/>
    </source>
</evidence>
<gene>
    <name evidence="3" type="ORF">FHS89_002006</name>
</gene>
<keyword evidence="1" id="KW-0812">Transmembrane</keyword>
<dbReference type="InterPro" id="IPR022584">
    <property type="entry name" value="DUF2937"/>
</dbReference>
<dbReference type="RefSeq" id="WP_184011155.1">
    <property type="nucleotide sequence ID" value="NZ_JACIJS010000005.1"/>
</dbReference>
<keyword evidence="2" id="KW-0732">Signal</keyword>
<protein>
    <recommendedName>
        <fullName evidence="5">DUF2937 family protein</fullName>
    </recommendedName>
</protein>
<proteinExistence type="predicted"/>
<comment type="caution">
    <text evidence="3">The sequence shown here is derived from an EMBL/GenBank/DDBJ whole genome shotgun (WGS) entry which is preliminary data.</text>
</comment>
<name>A0A840X2A4_9RHOB</name>
<accession>A0A840X2A4</accession>
<evidence type="ECO:0000313" key="4">
    <source>
        <dbReference type="Proteomes" id="UP000553766"/>
    </source>
</evidence>
<organism evidence="3 4">
    <name type="scientific">Rubricella aquisinus</name>
    <dbReference type="NCBI Taxonomy" id="2028108"/>
    <lineage>
        <taxon>Bacteria</taxon>
        <taxon>Pseudomonadati</taxon>
        <taxon>Pseudomonadota</taxon>
        <taxon>Alphaproteobacteria</taxon>
        <taxon>Rhodobacterales</taxon>
        <taxon>Paracoccaceae</taxon>
        <taxon>Rubricella</taxon>
    </lineage>
</organism>
<evidence type="ECO:0000256" key="2">
    <source>
        <dbReference type="SAM" id="SignalP"/>
    </source>
</evidence>
<keyword evidence="1" id="KW-0472">Membrane</keyword>
<dbReference type="AlphaFoldDB" id="A0A840X2A4"/>
<evidence type="ECO:0000256" key="1">
    <source>
        <dbReference type="SAM" id="Phobius"/>
    </source>
</evidence>
<sequence length="159" mass="16781">MLIRSLAMAMGLTGAVSFAQYPEYAQQYVQRLGGAVDELAGIAILFDGAASAAGVTRAEALAELQGSAFLDQHGRDMAQTLARYDALKADLAVLQGGTARRLALLPTRMDTDIAARTWAAFQPAVPVTPTGLGFAGGGFVAGWGLFSLLTLPFRRRRHA</sequence>
<evidence type="ECO:0000313" key="3">
    <source>
        <dbReference type="EMBL" id="MBB5515986.1"/>
    </source>
</evidence>
<dbReference type="Pfam" id="PF11157">
    <property type="entry name" value="DUF2937"/>
    <property type="match status" value="1"/>
</dbReference>
<keyword evidence="1" id="KW-1133">Transmembrane helix</keyword>
<reference evidence="3 4" key="1">
    <citation type="submission" date="2020-08" db="EMBL/GenBank/DDBJ databases">
        <title>Genomic Encyclopedia of Type Strains, Phase IV (KMG-IV): sequencing the most valuable type-strain genomes for metagenomic binning, comparative biology and taxonomic classification.</title>
        <authorList>
            <person name="Goeker M."/>
        </authorList>
    </citation>
    <scope>NUCLEOTIDE SEQUENCE [LARGE SCALE GENOMIC DNA]</scope>
    <source>
        <strain evidence="3 4">DSM 103377</strain>
    </source>
</reference>